<dbReference type="GO" id="GO:0016887">
    <property type="term" value="F:ATP hydrolysis activity"/>
    <property type="evidence" value="ECO:0007669"/>
    <property type="project" value="InterPro"/>
</dbReference>
<dbReference type="OrthoDB" id="422637at2759"/>
<evidence type="ECO:0000313" key="10">
    <source>
        <dbReference type="EMBL" id="OMJ84949.1"/>
    </source>
</evidence>
<dbReference type="InterPro" id="IPR003593">
    <property type="entry name" value="AAA+_ATPase"/>
</dbReference>
<name>A0A1R2C7H7_9CILI</name>
<dbReference type="InterPro" id="IPR036640">
    <property type="entry name" value="ABC1_TM_sf"/>
</dbReference>
<dbReference type="Gene3D" id="1.20.1560.10">
    <property type="entry name" value="ABC transporter type 1, transmembrane domain"/>
    <property type="match status" value="1"/>
</dbReference>
<dbReference type="SUPFAM" id="SSF52540">
    <property type="entry name" value="P-loop containing nucleoside triphosphate hydrolases"/>
    <property type="match status" value="1"/>
</dbReference>
<dbReference type="Pfam" id="PF00005">
    <property type="entry name" value="ABC_tran"/>
    <property type="match status" value="1"/>
</dbReference>
<feature type="domain" description="ABC transporter" evidence="9">
    <location>
        <begin position="293"/>
        <end position="498"/>
    </location>
</feature>
<dbReference type="GO" id="GO:0015910">
    <property type="term" value="P:long-chain fatty acid import into peroxisome"/>
    <property type="evidence" value="ECO:0007669"/>
    <property type="project" value="TreeGrafter"/>
</dbReference>
<dbReference type="EMBL" id="MPUH01000253">
    <property type="protein sequence ID" value="OMJ84949.1"/>
    <property type="molecule type" value="Genomic_DNA"/>
</dbReference>
<dbReference type="SMART" id="SM00382">
    <property type="entry name" value="AAA"/>
    <property type="match status" value="1"/>
</dbReference>
<evidence type="ECO:0000256" key="2">
    <source>
        <dbReference type="ARBA" id="ARBA00022448"/>
    </source>
</evidence>
<dbReference type="GO" id="GO:0006635">
    <property type="term" value="P:fatty acid beta-oxidation"/>
    <property type="evidence" value="ECO:0007669"/>
    <property type="project" value="TreeGrafter"/>
</dbReference>
<sequence length="498" mass="56950">MLNSGLDYLTKSLSLNFRENLSRNMNEKYLKNLIFYQMTGIDARITNPDQRLTQDVEKWAESLSNIYSNLTKPLLDIYMFGRKLSEILGFMGPVYVITWYFVCGLIIKLISPSFGALIAEQQRREGKFRADHFSIVNNSEEIAFYRGHDWENNRVDKSLMSLTKHISSLLWRRLYMGTIDNFLVKYGATMVAYGILALPVFGSRSGTYLQKIGDDTGNITRDYIKNSSYLINMAKAIGKLVVSYKDMQSLAGYTSLISDTYKVLDDLDIQKYERSCVKPLPIMRGVFKEGDLIKFKNVPIVSPNGDVLIESLNLKITPGMHTVIRGPNGCGKSSLFRTLGELWPLFGGKVTKPNIKKISYIPQRPYLPYGSFRDQLIYPDLVPTKTDEELEEILKSVSFDYFIKDRGGFDKVEDWNDTLSGGQKQKIALSRILYHKPLFAILDECTSNVSIEVEKKAYEKYIEEGITLITVTHRESLIKYHQHALIMDGNGNWEFTTL</sequence>
<proteinExistence type="inferred from homology"/>
<reference evidence="10 11" key="1">
    <citation type="submission" date="2016-11" db="EMBL/GenBank/DDBJ databases">
        <title>The macronuclear genome of Stentor coeruleus: a giant cell with tiny introns.</title>
        <authorList>
            <person name="Slabodnick M."/>
            <person name="Ruby J.G."/>
            <person name="Reiff S.B."/>
            <person name="Swart E.C."/>
            <person name="Gosai S."/>
            <person name="Prabakaran S."/>
            <person name="Witkowska E."/>
            <person name="Larue G.E."/>
            <person name="Fisher S."/>
            <person name="Freeman R.M."/>
            <person name="Gunawardena J."/>
            <person name="Chu W."/>
            <person name="Stover N.A."/>
            <person name="Gregory B.D."/>
            <person name="Nowacki M."/>
            <person name="Derisi J."/>
            <person name="Roy S.W."/>
            <person name="Marshall W.F."/>
            <person name="Sood P."/>
        </authorList>
    </citation>
    <scope>NUCLEOTIDE SEQUENCE [LARGE SCALE GENOMIC DNA]</scope>
    <source>
        <strain evidence="10">WM001</strain>
    </source>
</reference>
<accession>A0A1R2C7H7</accession>
<evidence type="ECO:0000256" key="5">
    <source>
        <dbReference type="ARBA" id="ARBA00022840"/>
    </source>
</evidence>
<evidence type="ECO:0000256" key="3">
    <source>
        <dbReference type="ARBA" id="ARBA00022692"/>
    </source>
</evidence>
<dbReference type="GO" id="GO:0007031">
    <property type="term" value="P:peroxisome organization"/>
    <property type="evidence" value="ECO:0007669"/>
    <property type="project" value="TreeGrafter"/>
</dbReference>
<keyword evidence="6 8" id="KW-1133">Transmembrane helix</keyword>
<dbReference type="PANTHER" id="PTHR11384:SF67">
    <property type="entry name" value="ATP-BINDING CASSETTE SUB-FAMILY D MEMBER 1"/>
    <property type="match status" value="1"/>
</dbReference>
<dbReference type="SUPFAM" id="SSF90123">
    <property type="entry name" value="ABC transporter transmembrane region"/>
    <property type="match status" value="1"/>
</dbReference>
<dbReference type="PROSITE" id="PS50893">
    <property type="entry name" value="ABC_TRANSPORTER_2"/>
    <property type="match status" value="1"/>
</dbReference>
<dbReference type="GO" id="GO:0005778">
    <property type="term" value="C:peroxisomal membrane"/>
    <property type="evidence" value="ECO:0007669"/>
    <property type="project" value="TreeGrafter"/>
</dbReference>
<keyword evidence="2" id="KW-0813">Transport</keyword>
<keyword evidence="11" id="KW-1185">Reference proteome</keyword>
<dbReference type="AlphaFoldDB" id="A0A1R2C7H7"/>
<comment type="similarity">
    <text evidence="1">Belongs to the ABC transporter superfamily. ABCD family. Peroxisomal fatty acyl CoA transporter (TC 3.A.1.203) subfamily.</text>
</comment>
<dbReference type="InterPro" id="IPR017871">
    <property type="entry name" value="ABC_transporter-like_CS"/>
</dbReference>
<dbReference type="InterPro" id="IPR011527">
    <property type="entry name" value="ABC1_TM_dom"/>
</dbReference>
<dbReference type="GO" id="GO:0140359">
    <property type="term" value="F:ABC-type transporter activity"/>
    <property type="evidence" value="ECO:0007669"/>
    <property type="project" value="InterPro"/>
</dbReference>
<keyword evidence="4" id="KW-0547">Nucleotide-binding</keyword>
<protein>
    <recommendedName>
        <fullName evidence="9">ABC transporter domain-containing protein</fullName>
    </recommendedName>
</protein>
<dbReference type="InterPro" id="IPR003439">
    <property type="entry name" value="ABC_transporter-like_ATP-bd"/>
</dbReference>
<dbReference type="CDD" id="cd03223">
    <property type="entry name" value="ABCD_peroxisomal_ALDP"/>
    <property type="match status" value="1"/>
</dbReference>
<evidence type="ECO:0000256" key="6">
    <source>
        <dbReference type="ARBA" id="ARBA00022989"/>
    </source>
</evidence>
<keyword evidence="7 8" id="KW-0472">Membrane</keyword>
<dbReference type="InterPro" id="IPR027417">
    <property type="entry name" value="P-loop_NTPase"/>
</dbReference>
<dbReference type="InterPro" id="IPR050835">
    <property type="entry name" value="ABC_transporter_sub-D"/>
</dbReference>
<evidence type="ECO:0000256" key="8">
    <source>
        <dbReference type="SAM" id="Phobius"/>
    </source>
</evidence>
<keyword evidence="3 8" id="KW-0812">Transmembrane</keyword>
<dbReference type="Pfam" id="PF06472">
    <property type="entry name" value="ABC_membrane_2"/>
    <property type="match status" value="1"/>
</dbReference>
<dbReference type="GO" id="GO:0042760">
    <property type="term" value="P:very long-chain fatty acid catabolic process"/>
    <property type="evidence" value="ECO:0007669"/>
    <property type="project" value="TreeGrafter"/>
</dbReference>
<dbReference type="Proteomes" id="UP000187209">
    <property type="component" value="Unassembled WGS sequence"/>
</dbReference>
<evidence type="ECO:0000313" key="11">
    <source>
        <dbReference type="Proteomes" id="UP000187209"/>
    </source>
</evidence>
<dbReference type="PANTHER" id="PTHR11384">
    <property type="entry name" value="ATP-BINDING CASSETTE, SUB-FAMILY D MEMBER"/>
    <property type="match status" value="1"/>
</dbReference>
<keyword evidence="5" id="KW-0067">ATP-binding</keyword>
<evidence type="ECO:0000256" key="7">
    <source>
        <dbReference type="ARBA" id="ARBA00023136"/>
    </source>
</evidence>
<dbReference type="Gene3D" id="3.40.50.300">
    <property type="entry name" value="P-loop containing nucleotide triphosphate hydrolases"/>
    <property type="match status" value="1"/>
</dbReference>
<feature type="transmembrane region" description="Helical" evidence="8">
    <location>
        <begin position="97"/>
        <end position="119"/>
    </location>
</feature>
<evidence type="ECO:0000256" key="1">
    <source>
        <dbReference type="ARBA" id="ARBA00008575"/>
    </source>
</evidence>
<dbReference type="PROSITE" id="PS00211">
    <property type="entry name" value="ABC_TRANSPORTER_1"/>
    <property type="match status" value="1"/>
</dbReference>
<comment type="caution">
    <text evidence="10">The sequence shown here is derived from an EMBL/GenBank/DDBJ whole genome shotgun (WGS) entry which is preliminary data.</text>
</comment>
<dbReference type="GO" id="GO:0005524">
    <property type="term" value="F:ATP binding"/>
    <property type="evidence" value="ECO:0007669"/>
    <property type="project" value="UniProtKB-KW"/>
</dbReference>
<evidence type="ECO:0000256" key="4">
    <source>
        <dbReference type="ARBA" id="ARBA00022741"/>
    </source>
</evidence>
<gene>
    <name evidence="10" type="ORF">SteCoe_13858</name>
</gene>
<dbReference type="GO" id="GO:0005324">
    <property type="term" value="F:long-chain fatty acid transmembrane transporter activity"/>
    <property type="evidence" value="ECO:0007669"/>
    <property type="project" value="TreeGrafter"/>
</dbReference>
<feature type="transmembrane region" description="Helical" evidence="8">
    <location>
        <begin position="182"/>
        <end position="202"/>
    </location>
</feature>
<organism evidence="10 11">
    <name type="scientific">Stentor coeruleus</name>
    <dbReference type="NCBI Taxonomy" id="5963"/>
    <lineage>
        <taxon>Eukaryota</taxon>
        <taxon>Sar</taxon>
        <taxon>Alveolata</taxon>
        <taxon>Ciliophora</taxon>
        <taxon>Postciliodesmatophora</taxon>
        <taxon>Heterotrichea</taxon>
        <taxon>Heterotrichida</taxon>
        <taxon>Stentoridae</taxon>
        <taxon>Stentor</taxon>
    </lineage>
</organism>
<evidence type="ECO:0000259" key="9">
    <source>
        <dbReference type="PROSITE" id="PS50893"/>
    </source>
</evidence>